<accession>A0A255GTN3</accession>
<dbReference type="EMBL" id="NMVO01000003">
    <property type="protein sequence ID" value="OYO16444.1"/>
    <property type="molecule type" value="Genomic_DNA"/>
</dbReference>
<dbReference type="AlphaFoldDB" id="A0A255GTN3"/>
<sequence>MTSHSDVASATVPRPDAATLTRAADAFALLGDPNRLRLLISLLDGEQCVGGLAEANGQSESAVSHALRLLRAHGIVAARRSGRHVFYRLEDAHVRNLIEIALAHSDEADHLDHSHHGPIEGDN</sequence>
<keyword evidence="1" id="KW-0805">Transcription regulation</keyword>
<dbReference type="RefSeq" id="WP_094404886.1">
    <property type="nucleotide sequence ID" value="NZ_NMVM01000003.1"/>
</dbReference>
<dbReference type="PANTHER" id="PTHR43132">
    <property type="entry name" value="ARSENICAL RESISTANCE OPERON REPRESSOR ARSR-RELATED"/>
    <property type="match status" value="1"/>
</dbReference>
<dbReference type="SMART" id="SM00418">
    <property type="entry name" value="HTH_ARSR"/>
    <property type="match status" value="1"/>
</dbReference>
<feature type="domain" description="HTH arsR-type" evidence="4">
    <location>
        <begin position="15"/>
        <end position="109"/>
    </location>
</feature>
<keyword evidence="6" id="KW-1185">Reference proteome</keyword>
<dbReference type="GO" id="GO:0003700">
    <property type="term" value="F:DNA-binding transcription factor activity"/>
    <property type="evidence" value="ECO:0007669"/>
    <property type="project" value="InterPro"/>
</dbReference>
<dbReference type="InterPro" id="IPR036388">
    <property type="entry name" value="WH-like_DNA-bd_sf"/>
</dbReference>
<gene>
    <name evidence="5" type="ORF">CGZ94_04495</name>
</gene>
<organism evidence="5 6">
    <name type="scientific">Enemella evansiae</name>
    <dbReference type="NCBI Taxonomy" id="2016499"/>
    <lineage>
        <taxon>Bacteria</taxon>
        <taxon>Bacillati</taxon>
        <taxon>Actinomycetota</taxon>
        <taxon>Actinomycetes</taxon>
        <taxon>Propionibacteriales</taxon>
        <taxon>Propionibacteriaceae</taxon>
        <taxon>Enemella</taxon>
    </lineage>
</organism>
<keyword evidence="2" id="KW-0238">DNA-binding</keyword>
<dbReference type="InterPro" id="IPR036390">
    <property type="entry name" value="WH_DNA-bd_sf"/>
</dbReference>
<dbReference type="PRINTS" id="PR00778">
    <property type="entry name" value="HTHARSR"/>
</dbReference>
<dbReference type="InterPro" id="IPR001845">
    <property type="entry name" value="HTH_ArsR_DNA-bd_dom"/>
</dbReference>
<dbReference type="Gene3D" id="1.10.10.10">
    <property type="entry name" value="Winged helix-like DNA-binding domain superfamily/Winged helix DNA-binding domain"/>
    <property type="match status" value="1"/>
</dbReference>
<evidence type="ECO:0000256" key="2">
    <source>
        <dbReference type="ARBA" id="ARBA00023125"/>
    </source>
</evidence>
<dbReference type="Proteomes" id="UP000215896">
    <property type="component" value="Unassembled WGS sequence"/>
</dbReference>
<dbReference type="OrthoDB" id="9810923at2"/>
<dbReference type="CDD" id="cd00090">
    <property type="entry name" value="HTH_ARSR"/>
    <property type="match status" value="1"/>
</dbReference>
<comment type="caution">
    <text evidence="5">The sequence shown here is derived from an EMBL/GenBank/DDBJ whole genome shotgun (WGS) entry which is preliminary data.</text>
</comment>
<dbReference type="Pfam" id="PF01022">
    <property type="entry name" value="HTH_5"/>
    <property type="match status" value="1"/>
</dbReference>
<dbReference type="PANTHER" id="PTHR43132:SF6">
    <property type="entry name" value="HTH-TYPE TRANSCRIPTIONAL REPRESSOR CZRA"/>
    <property type="match status" value="1"/>
</dbReference>
<evidence type="ECO:0000313" key="6">
    <source>
        <dbReference type="Proteomes" id="UP000215896"/>
    </source>
</evidence>
<evidence type="ECO:0000313" key="5">
    <source>
        <dbReference type="EMBL" id="OYO16444.1"/>
    </source>
</evidence>
<evidence type="ECO:0000256" key="1">
    <source>
        <dbReference type="ARBA" id="ARBA00023015"/>
    </source>
</evidence>
<dbReference type="SUPFAM" id="SSF46785">
    <property type="entry name" value="Winged helix' DNA-binding domain"/>
    <property type="match status" value="1"/>
</dbReference>
<dbReference type="GO" id="GO:0003677">
    <property type="term" value="F:DNA binding"/>
    <property type="evidence" value="ECO:0007669"/>
    <property type="project" value="UniProtKB-KW"/>
</dbReference>
<dbReference type="InterPro" id="IPR051011">
    <property type="entry name" value="Metal_resp_trans_reg"/>
</dbReference>
<keyword evidence="3" id="KW-0804">Transcription</keyword>
<evidence type="ECO:0000256" key="3">
    <source>
        <dbReference type="ARBA" id="ARBA00023163"/>
    </source>
</evidence>
<name>A0A255GTN3_9ACTN</name>
<reference evidence="5 6" key="1">
    <citation type="submission" date="2017-07" db="EMBL/GenBank/DDBJ databases">
        <title>Draft whole genome sequences of clinical Proprionibacteriaceae strains.</title>
        <authorList>
            <person name="Bernier A.-M."/>
            <person name="Bernard K."/>
            <person name="Domingo M.-C."/>
        </authorList>
    </citation>
    <scope>NUCLEOTIDE SEQUENCE [LARGE SCALE GENOMIC DNA]</scope>
    <source>
        <strain evidence="5 6">NML 030167</strain>
    </source>
</reference>
<proteinExistence type="predicted"/>
<protein>
    <submittedName>
        <fullName evidence="5">ArsR family transcriptional regulator</fullName>
    </submittedName>
</protein>
<evidence type="ECO:0000259" key="4">
    <source>
        <dbReference type="PROSITE" id="PS50987"/>
    </source>
</evidence>
<dbReference type="NCBIfam" id="NF033788">
    <property type="entry name" value="HTH_metalloreg"/>
    <property type="match status" value="1"/>
</dbReference>
<dbReference type="PROSITE" id="PS50987">
    <property type="entry name" value="HTH_ARSR_2"/>
    <property type="match status" value="1"/>
</dbReference>
<dbReference type="InterPro" id="IPR011991">
    <property type="entry name" value="ArsR-like_HTH"/>
</dbReference>